<organism evidence="1 2">
    <name type="scientific">Candidatus Shapirobacteria bacterium CG09_land_8_20_14_0_10_47_13</name>
    <dbReference type="NCBI Taxonomy" id="1974481"/>
    <lineage>
        <taxon>Bacteria</taxon>
        <taxon>Candidatus Shapironibacteriota</taxon>
    </lineage>
</organism>
<evidence type="ECO:0000313" key="2">
    <source>
        <dbReference type="Proteomes" id="UP000230033"/>
    </source>
</evidence>
<name>A0A2H0WMZ6_9BACT</name>
<dbReference type="Proteomes" id="UP000230033">
    <property type="component" value="Unassembled WGS sequence"/>
</dbReference>
<sequence>MAKPILIFLEPAGAGGTIGGLVGDTNGGLSGGAGGVGGKDVSLATGGVIVAGGSGSTGGTAVGTEGIVWDRS</sequence>
<protein>
    <submittedName>
        <fullName evidence="1">Uncharacterized protein</fullName>
    </submittedName>
</protein>
<accession>A0A2H0WMZ6</accession>
<proteinExistence type="predicted"/>
<evidence type="ECO:0000313" key="1">
    <source>
        <dbReference type="EMBL" id="PIS14026.1"/>
    </source>
</evidence>
<gene>
    <name evidence="1" type="ORF">COT65_01030</name>
</gene>
<dbReference type="AlphaFoldDB" id="A0A2H0WMZ6"/>
<dbReference type="EMBL" id="PEZJ01000013">
    <property type="protein sequence ID" value="PIS14026.1"/>
    <property type="molecule type" value="Genomic_DNA"/>
</dbReference>
<comment type="caution">
    <text evidence="1">The sequence shown here is derived from an EMBL/GenBank/DDBJ whole genome shotgun (WGS) entry which is preliminary data.</text>
</comment>
<reference evidence="2" key="1">
    <citation type="submission" date="2017-09" db="EMBL/GenBank/DDBJ databases">
        <title>Depth-based differentiation of microbial function through sediment-hosted aquifers and enrichment of novel symbionts in the deep terrestrial subsurface.</title>
        <authorList>
            <person name="Probst A.J."/>
            <person name="Ladd B."/>
            <person name="Jarett J.K."/>
            <person name="Geller-Mcgrath D.E."/>
            <person name="Sieber C.M.K."/>
            <person name="Emerson J.B."/>
            <person name="Anantharaman K."/>
            <person name="Thomas B.C."/>
            <person name="Malmstrom R."/>
            <person name="Stieglmeier M."/>
            <person name="Klingl A."/>
            <person name="Woyke T."/>
            <person name="Ryan C.M."/>
            <person name="Banfield J.F."/>
        </authorList>
    </citation>
    <scope>NUCLEOTIDE SEQUENCE [LARGE SCALE GENOMIC DNA]</scope>
</reference>
<feature type="non-terminal residue" evidence="1">
    <location>
        <position position="72"/>
    </location>
</feature>